<organism evidence="2 3">
    <name type="scientific">Streptomyces bangladeshensis</name>
    <dbReference type="NCBI Taxonomy" id="295352"/>
    <lineage>
        <taxon>Bacteria</taxon>
        <taxon>Bacillati</taxon>
        <taxon>Actinomycetota</taxon>
        <taxon>Actinomycetes</taxon>
        <taxon>Kitasatosporales</taxon>
        <taxon>Streptomycetaceae</taxon>
        <taxon>Streptomyces</taxon>
    </lineage>
</organism>
<comment type="caution">
    <text evidence="2">The sequence shown here is derived from an EMBL/GenBank/DDBJ whole genome shotgun (WGS) entry which is preliminary data.</text>
</comment>
<evidence type="ECO:0000313" key="3">
    <source>
        <dbReference type="Proteomes" id="UP001501391"/>
    </source>
</evidence>
<evidence type="ECO:0000313" key="2">
    <source>
        <dbReference type="EMBL" id="GAA2196019.1"/>
    </source>
</evidence>
<protein>
    <recommendedName>
        <fullName evidence="4">Transposase</fullName>
    </recommendedName>
</protein>
<dbReference type="Proteomes" id="UP001501391">
    <property type="component" value="Unassembled WGS sequence"/>
</dbReference>
<sequence>MALYADRDYGRDCRRRVLRARGILSAIAWRGAGHGTGVHRWVVERTLARTHGFRGSAAPIGSVTAASRAGSARGTGDSALKGPTGGAGHRASAGTVARR</sequence>
<evidence type="ECO:0000256" key="1">
    <source>
        <dbReference type="SAM" id="MobiDB-lite"/>
    </source>
</evidence>
<dbReference type="EMBL" id="BAAAOQ010000008">
    <property type="protein sequence ID" value="GAA2196019.1"/>
    <property type="molecule type" value="Genomic_DNA"/>
</dbReference>
<reference evidence="2 3" key="1">
    <citation type="journal article" date="2019" name="Int. J. Syst. Evol. Microbiol.">
        <title>The Global Catalogue of Microorganisms (GCM) 10K type strain sequencing project: providing services to taxonomists for standard genome sequencing and annotation.</title>
        <authorList>
            <consortium name="The Broad Institute Genomics Platform"/>
            <consortium name="The Broad Institute Genome Sequencing Center for Infectious Disease"/>
            <person name="Wu L."/>
            <person name="Ma J."/>
        </authorList>
    </citation>
    <scope>NUCLEOTIDE SEQUENCE [LARGE SCALE GENOMIC DNA]</scope>
    <source>
        <strain evidence="2 3">JCM 14924</strain>
    </source>
</reference>
<evidence type="ECO:0008006" key="4">
    <source>
        <dbReference type="Google" id="ProtNLM"/>
    </source>
</evidence>
<gene>
    <name evidence="2" type="ORF">GCM10009787_28520</name>
</gene>
<feature type="region of interest" description="Disordered" evidence="1">
    <location>
        <begin position="54"/>
        <end position="99"/>
    </location>
</feature>
<accession>A0ABN3BH62</accession>
<name>A0ABN3BH62_9ACTN</name>
<proteinExistence type="predicted"/>
<feature type="compositionally biased region" description="Low complexity" evidence="1">
    <location>
        <begin position="61"/>
        <end position="79"/>
    </location>
</feature>
<keyword evidence="3" id="KW-1185">Reference proteome</keyword>